<sequence length="207" mass="23228">MLQVFEAAAGWPSVRARLTRRIAEQDLASLDEAVAFAVRWHGDQTRPAGEPYVEHLLEVVCVLVEAIGTTDIDVLRAAVLHDVVEDTECSLEDVRERFGDRVAGLVDWVTKPAPSEGQTREEVRAAYLTRLLSAPDDALLVKLADRLSNVQRLDTHPRPEKRRSYYQETVRSVVPLAQSHPWFRQWYAAWSDAFGHLAVDSADAGSR</sequence>
<dbReference type="InterPro" id="IPR006674">
    <property type="entry name" value="HD_domain"/>
</dbReference>
<dbReference type="AlphaFoldDB" id="A0A1V2IE19"/>
<dbReference type="GO" id="GO:0008893">
    <property type="term" value="F:guanosine-3',5'-bis(diphosphate) 3'-diphosphatase activity"/>
    <property type="evidence" value="ECO:0007669"/>
    <property type="project" value="TreeGrafter"/>
</dbReference>
<proteinExistence type="predicted"/>
<dbReference type="InterPro" id="IPR052194">
    <property type="entry name" value="MESH1"/>
</dbReference>
<dbReference type="Proteomes" id="UP000188929">
    <property type="component" value="Unassembled WGS sequence"/>
</dbReference>
<keyword evidence="3" id="KW-1185">Reference proteome</keyword>
<protein>
    <recommendedName>
        <fullName evidence="1">HD domain-containing protein</fullName>
    </recommendedName>
</protein>
<dbReference type="PROSITE" id="PS51831">
    <property type="entry name" value="HD"/>
    <property type="match status" value="1"/>
</dbReference>
<gene>
    <name evidence="2" type="ORF">BL253_12980</name>
</gene>
<evidence type="ECO:0000313" key="2">
    <source>
        <dbReference type="EMBL" id="ONH30696.1"/>
    </source>
</evidence>
<dbReference type="Gene3D" id="1.10.3210.10">
    <property type="entry name" value="Hypothetical protein af1432"/>
    <property type="match status" value="1"/>
</dbReference>
<dbReference type="STRING" id="1834516.BL253_12980"/>
<reference evidence="3" key="1">
    <citation type="submission" date="2016-10" db="EMBL/GenBank/DDBJ databases">
        <title>Frankia sp. NRRL B-16386 Genome sequencing.</title>
        <authorList>
            <person name="Ghodhbane-Gtari F."/>
            <person name="Swanson E."/>
            <person name="Gueddou A."/>
            <person name="Hezbri K."/>
            <person name="Ktari K."/>
            <person name="Nouioui I."/>
            <person name="Morris K."/>
            <person name="Simpson S."/>
            <person name="Abebe-Akele F."/>
            <person name="Thomas K."/>
            <person name="Gtari M."/>
            <person name="Tisa L.S."/>
        </authorList>
    </citation>
    <scope>NUCLEOTIDE SEQUENCE [LARGE SCALE GENOMIC DNA]</scope>
    <source>
        <strain evidence="3">NRRL B-16386</strain>
    </source>
</reference>
<evidence type="ECO:0000313" key="3">
    <source>
        <dbReference type="Proteomes" id="UP000188929"/>
    </source>
</evidence>
<dbReference type="RefSeq" id="WP_076816869.1">
    <property type="nucleotide sequence ID" value="NZ_MOMC01000024.1"/>
</dbReference>
<dbReference type="OrthoDB" id="9802385at2"/>
<dbReference type="InterPro" id="IPR003607">
    <property type="entry name" value="HD/PDEase_dom"/>
</dbReference>
<accession>A0A1V2IE19</accession>
<dbReference type="EMBL" id="MOMC01000024">
    <property type="protein sequence ID" value="ONH30696.1"/>
    <property type="molecule type" value="Genomic_DNA"/>
</dbReference>
<dbReference type="SUPFAM" id="SSF109604">
    <property type="entry name" value="HD-domain/PDEase-like"/>
    <property type="match status" value="1"/>
</dbReference>
<evidence type="ECO:0000259" key="1">
    <source>
        <dbReference type="PROSITE" id="PS51831"/>
    </source>
</evidence>
<dbReference type="SMART" id="SM00471">
    <property type="entry name" value="HDc"/>
    <property type="match status" value="1"/>
</dbReference>
<feature type="domain" description="HD" evidence="1">
    <location>
        <begin position="52"/>
        <end position="150"/>
    </location>
</feature>
<dbReference type="PANTHER" id="PTHR46246">
    <property type="entry name" value="GUANOSINE-3',5'-BIS(DIPHOSPHATE) 3'-PYROPHOSPHOHYDROLASE MESH1"/>
    <property type="match status" value="1"/>
</dbReference>
<name>A0A1V2IE19_9ACTN</name>
<dbReference type="Pfam" id="PF13328">
    <property type="entry name" value="HD_4"/>
    <property type="match status" value="1"/>
</dbReference>
<dbReference type="PANTHER" id="PTHR46246:SF1">
    <property type="entry name" value="GUANOSINE-3',5'-BIS(DIPHOSPHATE) 3'-PYROPHOSPHOHYDROLASE MESH1"/>
    <property type="match status" value="1"/>
</dbReference>
<organism evidence="2 3">
    <name type="scientific">Pseudofrankia asymbiotica</name>
    <dbReference type="NCBI Taxonomy" id="1834516"/>
    <lineage>
        <taxon>Bacteria</taxon>
        <taxon>Bacillati</taxon>
        <taxon>Actinomycetota</taxon>
        <taxon>Actinomycetes</taxon>
        <taxon>Frankiales</taxon>
        <taxon>Frankiaceae</taxon>
        <taxon>Pseudofrankia</taxon>
    </lineage>
</organism>
<comment type="caution">
    <text evidence="2">The sequence shown here is derived from an EMBL/GenBank/DDBJ whole genome shotgun (WGS) entry which is preliminary data.</text>
</comment>